<reference evidence="2" key="1">
    <citation type="journal article" date="2023" name="Nat. Plants">
        <title>Single-cell RNA sequencing provides a high-resolution roadmap for understanding the multicellular compartmentation of specialized metabolism.</title>
        <authorList>
            <person name="Sun S."/>
            <person name="Shen X."/>
            <person name="Li Y."/>
            <person name="Li Y."/>
            <person name="Wang S."/>
            <person name="Li R."/>
            <person name="Zhang H."/>
            <person name="Shen G."/>
            <person name="Guo B."/>
            <person name="Wei J."/>
            <person name="Xu J."/>
            <person name="St-Pierre B."/>
            <person name="Chen S."/>
            <person name="Sun C."/>
        </authorList>
    </citation>
    <scope>NUCLEOTIDE SEQUENCE [LARGE SCALE GENOMIC DNA]</scope>
</reference>
<protein>
    <submittedName>
        <fullName evidence="1">Uncharacterized protein</fullName>
    </submittedName>
</protein>
<name>A0ACC0AXI5_CATRO</name>
<dbReference type="EMBL" id="CM044705">
    <property type="protein sequence ID" value="KAI5664638.1"/>
    <property type="molecule type" value="Genomic_DNA"/>
</dbReference>
<comment type="caution">
    <text evidence="1">The sequence shown here is derived from an EMBL/GenBank/DDBJ whole genome shotgun (WGS) entry which is preliminary data.</text>
</comment>
<dbReference type="Proteomes" id="UP001060085">
    <property type="component" value="Linkage Group LG05"/>
</dbReference>
<sequence>MYKSGVSLTTAAVEIDGGNQTKKMTEAEQMNDHRADERSPSSGNAASRRLEDKKTEKARTEKSSSTAREKAEEPERVQVELKETEKITNVASRVAGLDRLGHLLTQSKPTPAEAHRHWVREKKDWAVKLKKILGEVGPKRPTELSPYPSKLDLEELRITRRLEAYQEVLSINLCEFVADAEKVNYK</sequence>
<gene>
    <name evidence="1" type="ORF">M9H77_23961</name>
</gene>
<organism evidence="1 2">
    <name type="scientific">Catharanthus roseus</name>
    <name type="common">Madagascar periwinkle</name>
    <name type="synonym">Vinca rosea</name>
    <dbReference type="NCBI Taxonomy" id="4058"/>
    <lineage>
        <taxon>Eukaryota</taxon>
        <taxon>Viridiplantae</taxon>
        <taxon>Streptophyta</taxon>
        <taxon>Embryophyta</taxon>
        <taxon>Tracheophyta</taxon>
        <taxon>Spermatophyta</taxon>
        <taxon>Magnoliopsida</taxon>
        <taxon>eudicotyledons</taxon>
        <taxon>Gunneridae</taxon>
        <taxon>Pentapetalae</taxon>
        <taxon>asterids</taxon>
        <taxon>lamiids</taxon>
        <taxon>Gentianales</taxon>
        <taxon>Apocynaceae</taxon>
        <taxon>Rauvolfioideae</taxon>
        <taxon>Vinceae</taxon>
        <taxon>Catharanthinae</taxon>
        <taxon>Catharanthus</taxon>
    </lineage>
</organism>
<proteinExistence type="predicted"/>
<accession>A0ACC0AXI5</accession>
<evidence type="ECO:0000313" key="1">
    <source>
        <dbReference type="EMBL" id="KAI5664638.1"/>
    </source>
</evidence>
<evidence type="ECO:0000313" key="2">
    <source>
        <dbReference type="Proteomes" id="UP001060085"/>
    </source>
</evidence>
<keyword evidence="2" id="KW-1185">Reference proteome</keyword>